<gene>
    <name evidence="1" type="ORF">EZS28_005878</name>
</gene>
<protein>
    <submittedName>
        <fullName evidence="1">Uncharacterized protein</fullName>
    </submittedName>
</protein>
<evidence type="ECO:0000313" key="2">
    <source>
        <dbReference type="Proteomes" id="UP000324800"/>
    </source>
</evidence>
<dbReference type="Proteomes" id="UP000324800">
    <property type="component" value="Unassembled WGS sequence"/>
</dbReference>
<evidence type="ECO:0000313" key="1">
    <source>
        <dbReference type="EMBL" id="KAA6398593.1"/>
    </source>
</evidence>
<dbReference type="EMBL" id="SNRW01000923">
    <property type="protein sequence ID" value="KAA6398593.1"/>
    <property type="molecule type" value="Genomic_DNA"/>
</dbReference>
<comment type="caution">
    <text evidence="1">The sequence shown here is derived from an EMBL/GenBank/DDBJ whole genome shotgun (WGS) entry which is preliminary data.</text>
</comment>
<organism evidence="1 2">
    <name type="scientific">Streblomastix strix</name>
    <dbReference type="NCBI Taxonomy" id="222440"/>
    <lineage>
        <taxon>Eukaryota</taxon>
        <taxon>Metamonada</taxon>
        <taxon>Preaxostyla</taxon>
        <taxon>Oxymonadida</taxon>
        <taxon>Streblomastigidae</taxon>
        <taxon>Streblomastix</taxon>
    </lineage>
</organism>
<proteinExistence type="predicted"/>
<reference evidence="1 2" key="1">
    <citation type="submission" date="2019-03" db="EMBL/GenBank/DDBJ databases">
        <title>Single cell metagenomics reveals metabolic interactions within the superorganism composed of flagellate Streblomastix strix and complex community of Bacteroidetes bacteria on its surface.</title>
        <authorList>
            <person name="Treitli S.C."/>
            <person name="Kolisko M."/>
            <person name="Husnik F."/>
            <person name="Keeling P."/>
            <person name="Hampl V."/>
        </authorList>
    </citation>
    <scope>NUCLEOTIDE SEQUENCE [LARGE SCALE GENOMIC DNA]</scope>
    <source>
        <strain evidence="1">ST1C</strain>
    </source>
</reference>
<sequence>MSSAGGLCDDDGDDILSVDIEVLQSLLENLFNKRKYEVANMIYIEIKGEIEEEGLIEEGNALVFHSDNRNVIGVQTKVKILNSKINF</sequence>
<accession>A0A5J4WUW3</accession>
<dbReference type="AlphaFoldDB" id="A0A5J4WUW3"/>
<name>A0A5J4WUW3_9EUKA</name>